<gene>
    <name evidence="1" type="ORF">MM415A03030_0007</name>
    <name evidence="2" type="ORF">MM415B02414_0011</name>
</gene>
<organism evidence="2">
    <name type="scientific">viral metagenome</name>
    <dbReference type="NCBI Taxonomy" id="1070528"/>
    <lineage>
        <taxon>unclassified sequences</taxon>
        <taxon>metagenomes</taxon>
        <taxon>organismal metagenomes</taxon>
    </lineage>
</organism>
<proteinExistence type="predicted"/>
<evidence type="ECO:0000313" key="1">
    <source>
        <dbReference type="EMBL" id="QJA71809.1"/>
    </source>
</evidence>
<dbReference type="EMBL" id="MT142899">
    <property type="protein sequence ID" value="QJA90238.1"/>
    <property type="molecule type" value="Genomic_DNA"/>
</dbReference>
<protein>
    <submittedName>
        <fullName evidence="2">Uncharacterized protein</fullName>
    </submittedName>
</protein>
<name>A0A6M3LAX8_9ZZZZ</name>
<sequence>MNHPTCGTCPFWNQKTDSRGYCINPEARAFFGVTTRDFPERMTIEEIKQFKRDIEFGCEVYVMKDFGCIQHPDLVRILEGLSTK</sequence>
<reference evidence="2" key="1">
    <citation type="submission" date="2020-03" db="EMBL/GenBank/DDBJ databases">
        <title>The deep terrestrial virosphere.</title>
        <authorList>
            <person name="Holmfeldt K."/>
            <person name="Nilsson E."/>
            <person name="Simone D."/>
            <person name="Lopez-Fernandez M."/>
            <person name="Wu X."/>
            <person name="de Brujin I."/>
            <person name="Lundin D."/>
            <person name="Andersson A."/>
            <person name="Bertilsson S."/>
            <person name="Dopson M."/>
        </authorList>
    </citation>
    <scope>NUCLEOTIDE SEQUENCE</scope>
    <source>
        <strain evidence="1">MM415A03030</strain>
        <strain evidence="2">MM415B02414</strain>
    </source>
</reference>
<accession>A0A6M3LAX8</accession>
<evidence type="ECO:0000313" key="2">
    <source>
        <dbReference type="EMBL" id="QJA90238.1"/>
    </source>
</evidence>
<dbReference type="EMBL" id="MT141901">
    <property type="protein sequence ID" value="QJA71809.1"/>
    <property type="molecule type" value="Genomic_DNA"/>
</dbReference>
<dbReference type="AlphaFoldDB" id="A0A6M3LAX8"/>